<dbReference type="EMBL" id="BMFK01000001">
    <property type="protein sequence ID" value="GGE72584.1"/>
    <property type="molecule type" value="Genomic_DNA"/>
</dbReference>
<gene>
    <name evidence="2" type="primary">gerPB</name>
    <name evidence="2" type="ORF">GCM10007140_23120</name>
</gene>
<evidence type="ECO:0000313" key="3">
    <source>
        <dbReference type="Proteomes" id="UP000605259"/>
    </source>
</evidence>
<reference evidence="2" key="1">
    <citation type="journal article" date="2014" name="Int. J. Syst. Evol. Microbiol.">
        <title>Complete genome sequence of Corynebacterium casei LMG S-19264T (=DSM 44701T), isolated from a smear-ripened cheese.</title>
        <authorList>
            <consortium name="US DOE Joint Genome Institute (JGI-PGF)"/>
            <person name="Walter F."/>
            <person name="Albersmeier A."/>
            <person name="Kalinowski J."/>
            <person name="Ruckert C."/>
        </authorList>
    </citation>
    <scope>NUCLEOTIDE SEQUENCE</scope>
    <source>
        <strain evidence="2">CGMCC 1.12698</strain>
    </source>
</reference>
<feature type="region of interest" description="Disordered" evidence="1">
    <location>
        <begin position="43"/>
        <end position="63"/>
    </location>
</feature>
<accession>A0A917ASS3</accession>
<dbReference type="RefSeq" id="WP_188388492.1">
    <property type="nucleotide sequence ID" value="NZ_BMFK01000001.1"/>
</dbReference>
<evidence type="ECO:0000313" key="2">
    <source>
        <dbReference type="EMBL" id="GGE72584.1"/>
    </source>
</evidence>
<evidence type="ECO:0000256" key="1">
    <source>
        <dbReference type="SAM" id="MobiDB-lite"/>
    </source>
</evidence>
<dbReference type="InterPro" id="IPR024255">
    <property type="entry name" value="GerPB"/>
</dbReference>
<reference evidence="2" key="2">
    <citation type="submission" date="2020-09" db="EMBL/GenBank/DDBJ databases">
        <authorList>
            <person name="Sun Q."/>
            <person name="Zhou Y."/>
        </authorList>
    </citation>
    <scope>NUCLEOTIDE SEQUENCE</scope>
    <source>
        <strain evidence="2">CGMCC 1.12698</strain>
    </source>
</reference>
<name>A0A917ASS3_9BACI</name>
<keyword evidence="3" id="KW-1185">Reference proteome</keyword>
<dbReference type="AlphaFoldDB" id="A0A917ASS3"/>
<protein>
    <submittedName>
        <fullName evidence="2">Spore germination protein GerPB</fullName>
    </submittedName>
</protein>
<dbReference type="Pfam" id="PF10803">
    <property type="entry name" value="GerPB"/>
    <property type="match status" value="1"/>
</dbReference>
<dbReference type="Proteomes" id="UP000605259">
    <property type="component" value="Unassembled WGS sequence"/>
</dbReference>
<proteinExistence type="predicted"/>
<comment type="caution">
    <text evidence="2">The sequence shown here is derived from an EMBL/GenBank/DDBJ whole genome shotgun (WGS) entry which is preliminary data.</text>
</comment>
<sequence length="63" mass="6720">MNFYINQSIIINHLKVGGITNSSVFQIGSVGMIKALAEGRNTGNFTQAAPPLQAKGQSIKTSR</sequence>
<organism evidence="2 3">
    <name type="scientific">Priestia taiwanensis</name>
    <dbReference type="NCBI Taxonomy" id="1347902"/>
    <lineage>
        <taxon>Bacteria</taxon>
        <taxon>Bacillati</taxon>
        <taxon>Bacillota</taxon>
        <taxon>Bacilli</taxon>
        <taxon>Bacillales</taxon>
        <taxon>Bacillaceae</taxon>
        <taxon>Priestia</taxon>
    </lineage>
</organism>